<dbReference type="AlphaFoldDB" id="G8WYI6"/>
<feature type="domain" description="FAD-binding" evidence="4">
    <location>
        <begin position="13"/>
        <end position="275"/>
    </location>
</feature>
<dbReference type="GO" id="GO:0071949">
    <property type="term" value="F:FAD binding"/>
    <property type="evidence" value="ECO:0007669"/>
    <property type="project" value="InterPro"/>
</dbReference>
<dbReference type="SUPFAM" id="SSF51905">
    <property type="entry name" value="FAD/NAD(P)-binding domain"/>
    <property type="match status" value="1"/>
</dbReference>
<dbReference type="EMBL" id="CP003219">
    <property type="protein sequence ID" value="AEW98117.1"/>
    <property type="molecule type" value="Genomic_DNA"/>
</dbReference>
<dbReference type="Gene3D" id="3.50.50.60">
    <property type="entry name" value="FAD/NAD(P)-binding domain"/>
    <property type="match status" value="1"/>
</dbReference>
<reference evidence="6" key="1">
    <citation type="submission" date="2011-12" db="EMBL/GenBank/DDBJ databases">
        <title>Complete genome sequence of Streptomyces cattleya strain DSM 46488.</title>
        <authorList>
            <person name="Ou H.-Y."/>
            <person name="Li P."/>
            <person name="Zhao C."/>
            <person name="O'Hagan D."/>
            <person name="Deng Z."/>
        </authorList>
    </citation>
    <scope>NUCLEOTIDE SEQUENCE [LARGE SCALE GENOMIC DNA]</scope>
    <source>
        <strain evidence="6">ATCC 35852 / DSM 46488 / JCM 4925 / NBRC 14057 / NRRL 8057</strain>
    </source>
</reference>
<dbReference type="KEGG" id="scy:SCATT_57460"/>
<evidence type="ECO:0000256" key="3">
    <source>
        <dbReference type="ARBA" id="ARBA00022827"/>
    </source>
</evidence>
<name>G8WYI6_STREN</name>
<dbReference type="PRINTS" id="PR00420">
    <property type="entry name" value="RNGMNOXGNASE"/>
</dbReference>
<dbReference type="PANTHER" id="PTHR43004:SF19">
    <property type="entry name" value="BINDING MONOOXYGENASE, PUTATIVE (JCVI)-RELATED"/>
    <property type="match status" value="1"/>
</dbReference>
<dbReference type="PANTHER" id="PTHR43004">
    <property type="entry name" value="TRK SYSTEM POTASSIUM UPTAKE PROTEIN"/>
    <property type="match status" value="1"/>
</dbReference>
<comment type="cofactor">
    <cofactor evidence="1">
        <name>FAD</name>
        <dbReference type="ChEBI" id="CHEBI:57692"/>
    </cofactor>
</comment>
<dbReference type="Pfam" id="PF01494">
    <property type="entry name" value="FAD_binding_3"/>
    <property type="match status" value="1"/>
</dbReference>
<dbReference type="PATRIC" id="fig|1003195.29.peg.5727"/>
<accession>G8WYI6</accession>
<protein>
    <submittedName>
        <fullName evidence="5">2-polyprenyl-6-methoxyphenol hydroxylase-like oxidoreductase</fullName>
    </submittedName>
</protein>
<dbReference type="InterPro" id="IPR036188">
    <property type="entry name" value="FAD/NAD-bd_sf"/>
</dbReference>
<keyword evidence="6" id="KW-1185">Reference proteome</keyword>
<evidence type="ECO:0000256" key="1">
    <source>
        <dbReference type="ARBA" id="ARBA00001974"/>
    </source>
</evidence>
<sequence length="443" mass="48279">MAQHARDRGIPMRGFQYFSSKKRIGRLRFEAATAPLCLPQNITEELLTNALRDVDGGVEWEHTVTDVDAGPDGVRLSVRRPDGSGMTVDADWVIGADGAHSTVRSALGIDFVGDTYPSLFMLGDFRAAGDLCRDEVRYFQSPGGILVIAPLPGNYHRVFVNVPRDTDAASLAMIQQLADLRGPGGIQLSDPQWLTLFQAHRRISASMRAGRCFLIGDAAHVHSVAGGQGLNTGLQDAHNLAWKLAMVVHGTAGEALLSTYHSERHRIAKQVVRNTDVQTRAWLVTAPWKAQVRDMAFGIAERSETVQRHIAATMAGNRLSYSPGKFPSLSGKHRHPGRVGTVFPTDIQAVAGTAPHRFLLLTLGNADHPAESKARRIAENRCDVVQHHHLTVPAPRLLCSSWCYYLIRPDGFVAAHGSAAGLPDIDKTLREITRESAVAGREV</sequence>
<evidence type="ECO:0000256" key="2">
    <source>
        <dbReference type="ARBA" id="ARBA00022630"/>
    </source>
</evidence>
<keyword evidence="3" id="KW-0274">FAD</keyword>
<evidence type="ECO:0000313" key="5">
    <source>
        <dbReference type="EMBL" id="AEW98117.1"/>
    </source>
</evidence>
<dbReference type="Proteomes" id="UP000007842">
    <property type="component" value="Chromosome"/>
</dbReference>
<keyword evidence="2" id="KW-0285">Flavoprotein</keyword>
<dbReference type="HOGENOM" id="CLU_009665_20_3_11"/>
<dbReference type="GO" id="GO:0016709">
    <property type="term" value="F:oxidoreductase activity, acting on paired donors, with incorporation or reduction of molecular oxygen, NAD(P)H as one donor, and incorporation of one atom of oxygen"/>
    <property type="evidence" value="ECO:0007669"/>
    <property type="project" value="UniProtKB-ARBA"/>
</dbReference>
<evidence type="ECO:0000259" key="4">
    <source>
        <dbReference type="Pfam" id="PF01494"/>
    </source>
</evidence>
<gene>
    <name evidence="5" type="ordered locus">SCATT_57460</name>
</gene>
<dbReference type="InterPro" id="IPR050641">
    <property type="entry name" value="RIFMO-like"/>
</dbReference>
<dbReference type="Gene3D" id="3.40.30.120">
    <property type="match status" value="1"/>
</dbReference>
<dbReference type="Gene3D" id="3.30.70.2450">
    <property type="match status" value="1"/>
</dbReference>
<evidence type="ECO:0000313" key="6">
    <source>
        <dbReference type="Proteomes" id="UP000007842"/>
    </source>
</evidence>
<proteinExistence type="predicted"/>
<dbReference type="STRING" id="1003195.SCATT_57460"/>
<dbReference type="eggNOG" id="COG0654">
    <property type="taxonomic scope" value="Bacteria"/>
</dbReference>
<dbReference type="InterPro" id="IPR002938">
    <property type="entry name" value="FAD-bd"/>
</dbReference>
<organism evidence="5 6">
    <name type="scientific">Streptantibioticus cattleyicolor (strain ATCC 35852 / DSM 46488 / JCM 4925 / NBRC 14057 / NRRL 8057)</name>
    <name type="common">Streptomyces cattleya</name>
    <dbReference type="NCBI Taxonomy" id="1003195"/>
    <lineage>
        <taxon>Bacteria</taxon>
        <taxon>Bacillati</taxon>
        <taxon>Actinomycetota</taxon>
        <taxon>Actinomycetes</taxon>
        <taxon>Kitasatosporales</taxon>
        <taxon>Streptomycetaceae</taxon>
        <taxon>Streptantibioticus</taxon>
    </lineage>
</organism>